<gene>
    <name evidence="2" type="ORF">EFW17_08150</name>
</gene>
<sequence length="164" mass="17530">MVVSGCGGESGPSQEELEEMIAPDDISGNAANDPDISELRFDPETVSCEPHANSSVAGTWRTSAPRERVATGERAEIGLRDTEETEETDELDIVARVLTPGEERVRAEATLSGGEWTTLGYPEDFPEAPESVANGTYTVVWTTGGEQNDEDNGTFISCDGFQVG</sequence>
<accession>A0A3N0EC95</accession>
<protein>
    <submittedName>
        <fullName evidence="2">Uncharacterized protein</fullName>
    </submittedName>
</protein>
<comment type="caution">
    <text evidence="2">The sequence shown here is derived from an EMBL/GenBank/DDBJ whole genome shotgun (WGS) entry which is preliminary data.</text>
</comment>
<name>A0A3N0EC95_9ACTN</name>
<evidence type="ECO:0000313" key="3">
    <source>
        <dbReference type="Proteomes" id="UP000269198"/>
    </source>
</evidence>
<keyword evidence="3" id="KW-1185">Reference proteome</keyword>
<feature type="compositionally biased region" description="Polar residues" evidence="1">
    <location>
        <begin position="52"/>
        <end position="62"/>
    </location>
</feature>
<proteinExistence type="predicted"/>
<dbReference type="Proteomes" id="UP000269198">
    <property type="component" value="Unassembled WGS sequence"/>
</dbReference>
<organism evidence="2 3">
    <name type="scientific">Halostreptopolyspora alba</name>
    <dbReference type="NCBI Taxonomy" id="2487137"/>
    <lineage>
        <taxon>Bacteria</taxon>
        <taxon>Bacillati</taxon>
        <taxon>Actinomycetota</taxon>
        <taxon>Actinomycetes</taxon>
        <taxon>Streptosporangiales</taxon>
        <taxon>Nocardiopsidaceae</taxon>
        <taxon>Halostreptopolyspora</taxon>
    </lineage>
</organism>
<reference evidence="2 3" key="1">
    <citation type="submission" date="2018-11" db="EMBL/GenBank/DDBJ databases">
        <title>The genome draft of YIM 96095.</title>
        <authorList>
            <person name="Tang S.-K."/>
            <person name="Chunyu W.-X."/>
            <person name="Feng Y.-Z."/>
        </authorList>
    </citation>
    <scope>NUCLEOTIDE SEQUENCE [LARGE SCALE GENOMIC DNA]</scope>
    <source>
        <strain evidence="2 3">YIM 96095</strain>
    </source>
</reference>
<dbReference type="EMBL" id="RJMB01000006">
    <property type="protein sequence ID" value="RNL85454.1"/>
    <property type="molecule type" value="Genomic_DNA"/>
</dbReference>
<evidence type="ECO:0000313" key="2">
    <source>
        <dbReference type="EMBL" id="RNL85454.1"/>
    </source>
</evidence>
<dbReference type="AlphaFoldDB" id="A0A3N0EC95"/>
<feature type="region of interest" description="Disordered" evidence="1">
    <location>
        <begin position="47"/>
        <end position="72"/>
    </location>
</feature>
<evidence type="ECO:0000256" key="1">
    <source>
        <dbReference type="SAM" id="MobiDB-lite"/>
    </source>
</evidence>